<sequence>MMAFSACIGFGLFLQSGKVIYMAGPGLAIVAFLLASSVMWSVIACLGEMTALFPVPGPLFEFPGRYIDEAVGYATGWISWFAWTVIISAELLAVSQLWKFRFDEQYLRDVGYPEKELGWDTYGYSPAVWVFIFLILIGVINLLPVRQYGQIEYIFGVIKIFFISGLIVFNVILSAVQRVPVPNNNHFWTWNKPYGFASDEFIVHPSHDANPGVVIKGSPGQFLALWTGITTAFFSFVGFETIAITAPENKDLEKHETIKLATKKLTMRITVLYLLCTFAGGLNVPRDDPNLINIDINSVRAGQNSIYVLAAVRNHLRAFPSIFNGFFIFSATTCAINSLYNSSRLLHALASIPEAWPLWAQSWRRRLERTTSRGVPLGTVTVSWCFGLIAFLCIKPYPSVVLGRITNNAVISELISYTVICLSYIIFYHRIKDAAEDHTLENRHAYNRDDKQYPYRTHGQLFRAYYGLSFSVLFILFNNWRAFVHPFSIPDFIASYIGIVVFFALIAAYHVKSDGWNPLKWKRNASMQIQRPPPKVVVPGRRRGHLELPNPKEPMWNEENFKATVNFIWHWLK</sequence>
<keyword evidence="10" id="KW-1185">Reference proteome</keyword>
<dbReference type="EMBL" id="ML994075">
    <property type="protein sequence ID" value="KAF2199453.1"/>
    <property type="molecule type" value="Genomic_DNA"/>
</dbReference>
<dbReference type="InterPro" id="IPR050524">
    <property type="entry name" value="APC_YAT"/>
</dbReference>
<keyword evidence="5 7" id="KW-1133">Transmembrane helix</keyword>
<gene>
    <name evidence="9" type="ORF">GQ43DRAFT_116760</name>
</gene>
<name>A0A9P4JN02_9PLEO</name>
<evidence type="ECO:0000313" key="9">
    <source>
        <dbReference type="EMBL" id="KAF2199453.1"/>
    </source>
</evidence>
<evidence type="ECO:0000256" key="7">
    <source>
        <dbReference type="SAM" id="Phobius"/>
    </source>
</evidence>
<dbReference type="GO" id="GO:0015171">
    <property type="term" value="F:amino acid transmembrane transporter activity"/>
    <property type="evidence" value="ECO:0007669"/>
    <property type="project" value="TreeGrafter"/>
</dbReference>
<feature type="transmembrane region" description="Helical" evidence="7">
    <location>
        <begin position="265"/>
        <end position="284"/>
    </location>
</feature>
<feature type="transmembrane region" description="Helical" evidence="7">
    <location>
        <begin position="322"/>
        <end position="340"/>
    </location>
</feature>
<proteinExistence type="predicted"/>
<accession>A0A9P4JN02</accession>
<evidence type="ECO:0000256" key="5">
    <source>
        <dbReference type="ARBA" id="ARBA00022989"/>
    </source>
</evidence>
<feature type="domain" description="Amino acid permease/ SLC12A" evidence="8">
    <location>
        <begin position="1"/>
        <end position="518"/>
    </location>
</feature>
<feature type="transmembrane region" description="Helical" evidence="7">
    <location>
        <begin position="74"/>
        <end position="98"/>
    </location>
</feature>
<keyword evidence="6 7" id="KW-0472">Membrane</keyword>
<evidence type="ECO:0000313" key="10">
    <source>
        <dbReference type="Proteomes" id="UP000799536"/>
    </source>
</evidence>
<evidence type="ECO:0000256" key="6">
    <source>
        <dbReference type="ARBA" id="ARBA00023136"/>
    </source>
</evidence>
<dbReference type="Proteomes" id="UP000799536">
    <property type="component" value="Unassembled WGS sequence"/>
</dbReference>
<dbReference type="InterPro" id="IPR004840">
    <property type="entry name" value="Amino_acid_permease_CS"/>
</dbReference>
<organism evidence="9 10">
    <name type="scientific">Delitschia confertaspora ATCC 74209</name>
    <dbReference type="NCBI Taxonomy" id="1513339"/>
    <lineage>
        <taxon>Eukaryota</taxon>
        <taxon>Fungi</taxon>
        <taxon>Dikarya</taxon>
        <taxon>Ascomycota</taxon>
        <taxon>Pezizomycotina</taxon>
        <taxon>Dothideomycetes</taxon>
        <taxon>Pleosporomycetidae</taxon>
        <taxon>Pleosporales</taxon>
        <taxon>Delitschiaceae</taxon>
        <taxon>Delitschia</taxon>
    </lineage>
</organism>
<dbReference type="Pfam" id="PF00324">
    <property type="entry name" value="AA_permease"/>
    <property type="match status" value="1"/>
</dbReference>
<keyword evidence="3 7" id="KW-0812">Transmembrane</keyword>
<dbReference type="PANTHER" id="PTHR43341:SF35">
    <property type="entry name" value="ACID TRANSPORTER, PUTATIVE-RELATED"/>
    <property type="match status" value="1"/>
</dbReference>
<feature type="transmembrane region" description="Helical" evidence="7">
    <location>
        <begin position="127"/>
        <end position="145"/>
    </location>
</feature>
<feature type="transmembrane region" description="Helical" evidence="7">
    <location>
        <begin position="374"/>
        <end position="397"/>
    </location>
</feature>
<feature type="transmembrane region" description="Helical" evidence="7">
    <location>
        <begin position="492"/>
        <end position="511"/>
    </location>
</feature>
<evidence type="ECO:0000259" key="8">
    <source>
        <dbReference type="Pfam" id="PF00324"/>
    </source>
</evidence>
<dbReference type="InterPro" id="IPR004841">
    <property type="entry name" value="AA-permease/SLC12A_dom"/>
</dbReference>
<dbReference type="PANTHER" id="PTHR43341">
    <property type="entry name" value="AMINO ACID PERMEASE"/>
    <property type="match status" value="1"/>
</dbReference>
<keyword evidence="4" id="KW-0029">Amino-acid transport</keyword>
<keyword evidence="2" id="KW-0813">Transport</keyword>
<dbReference type="PROSITE" id="PS00218">
    <property type="entry name" value="AMINO_ACID_PERMEASE_1"/>
    <property type="match status" value="1"/>
</dbReference>
<protein>
    <recommendedName>
        <fullName evidence="8">Amino acid permease/ SLC12A domain-containing protein</fullName>
    </recommendedName>
</protein>
<evidence type="ECO:0000256" key="3">
    <source>
        <dbReference type="ARBA" id="ARBA00022692"/>
    </source>
</evidence>
<comment type="caution">
    <text evidence="9">The sequence shown here is derived from an EMBL/GenBank/DDBJ whole genome shotgun (WGS) entry which is preliminary data.</text>
</comment>
<dbReference type="OrthoDB" id="3900342at2759"/>
<feature type="transmembrane region" description="Helical" evidence="7">
    <location>
        <begin position="157"/>
        <end position="176"/>
    </location>
</feature>
<feature type="transmembrane region" description="Helical" evidence="7">
    <location>
        <begin position="409"/>
        <end position="428"/>
    </location>
</feature>
<evidence type="ECO:0000256" key="1">
    <source>
        <dbReference type="ARBA" id="ARBA00004141"/>
    </source>
</evidence>
<feature type="transmembrane region" description="Helical" evidence="7">
    <location>
        <begin position="461"/>
        <end position="480"/>
    </location>
</feature>
<dbReference type="Gene3D" id="1.20.1740.10">
    <property type="entry name" value="Amino acid/polyamine transporter I"/>
    <property type="match status" value="1"/>
</dbReference>
<feature type="transmembrane region" description="Helical" evidence="7">
    <location>
        <begin position="27"/>
        <end position="53"/>
    </location>
</feature>
<dbReference type="AlphaFoldDB" id="A0A9P4JN02"/>
<reference evidence="9" key="1">
    <citation type="journal article" date="2020" name="Stud. Mycol.">
        <title>101 Dothideomycetes genomes: a test case for predicting lifestyles and emergence of pathogens.</title>
        <authorList>
            <person name="Haridas S."/>
            <person name="Albert R."/>
            <person name="Binder M."/>
            <person name="Bloem J."/>
            <person name="Labutti K."/>
            <person name="Salamov A."/>
            <person name="Andreopoulos B."/>
            <person name="Baker S."/>
            <person name="Barry K."/>
            <person name="Bills G."/>
            <person name="Bluhm B."/>
            <person name="Cannon C."/>
            <person name="Castanera R."/>
            <person name="Culley D."/>
            <person name="Daum C."/>
            <person name="Ezra D."/>
            <person name="Gonzalez J."/>
            <person name="Henrissat B."/>
            <person name="Kuo A."/>
            <person name="Liang C."/>
            <person name="Lipzen A."/>
            <person name="Lutzoni F."/>
            <person name="Magnuson J."/>
            <person name="Mondo S."/>
            <person name="Nolan M."/>
            <person name="Ohm R."/>
            <person name="Pangilinan J."/>
            <person name="Park H.-J."/>
            <person name="Ramirez L."/>
            <person name="Alfaro M."/>
            <person name="Sun H."/>
            <person name="Tritt A."/>
            <person name="Yoshinaga Y."/>
            <person name="Zwiers L.-H."/>
            <person name="Turgeon B."/>
            <person name="Goodwin S."/>
            <person name="Spatafora J."/>
            <person name="Crous P."/>
            <person name="Grigoriev I."/>
        </authorList>
    </citation>
    <scope>NUCLEOTIDE SEQUENCE</scope>
    <source>
        <strain evidence="9">ATCC 74209</strain>
    </source>
</reference>
<evidence type="ECO:0000256" key="4">
    <source>
        <dbReference type="ARBA" id="ARBA00022970"/>
    </source>
</evidence>
<comment type="subcellular location">
    <subcellularLocation>
        <location evidence="1">Membrane</location>
        <topology evidence="1">Multi-pass membrane protein</topology>
    </subcellularLocation>
</comment>
<dbReference type="GO" id="GO:0016020">
    <property type="term" value="C:membrane"/>
    <property type="evidence" value="ECO:0007669"/>
    <property type="project" value="UniProtKB-SubCell"/>
</dbReference>
<evidence type="ECO:0000256" key="2">
    <source>
        <dbReference type="ARBA" id="ARBA00022448"/>
    </source>
</evidence>
<feature type="transmembrane region" description="Helical" evidence="7">
    <location>
        <begin position="223"/>
        <end position="244"/>
    </location>
</feature>